<dbReference type="EMBL" id="JNBY01000112">
    <property type="protein sequence ID" value="KDN82420.1"/>
    <property type="molecule type" value="Genomic_DNA"/>
</dbReference>
<dbReference type="Gene3D" id="2.180.10.10">
    <property type="entry name" value="RHS repeat-associated core"/>
    <property type="match status" value="1"/>
</dbReference>
<feature type="domain" description="Teneurin-like YD-shell" evidence="2">
    <location>
        <begin position="240"/>
        <end position="320"/>
    </location>
</feature>
<organism evidence="3 4">
    <name type="scientific">Kitasatospora cheerisanensis KCTC 2395</name>
    <dbReference type="NCBI Taxonomy" id="1348663"/>
    <lineage>
        <taxon>Bacteria</taxon>
        <taxon>Bacillati</taxon>
        <taxon>Actinomycetota</taxon>
        <taxon>Actinomycetes</taxon>
        <taxon>Kitasatosporales</taxon>
        <taxon>Streptomycetaceae</taxon>
        <taxon>Kitasatospora</taxon>
    </lineage>
</organism>
<sequence>MTLSSSWDSRRRLSGQTLRSSRTVLQQRAYSYRADGCLTGVEDRLNGRRTFDIDAVGRVTAVRAANWTETYAYDPAGNITSADWPATEATGAALGTRSYDGSQLTAAGRIRYEYDGAGRIVLRQKVRLSRKPDTWRYTWDAEDRLTEVTTPDGTRWRYVYDPFGRRIAKQRLDSTGTAVAERTDFTWDGPVLAEQTTRAADLPAPHTLTWDHRGLRPIAQSESIATAAAVGDGTQEQVDRRFFAIVTDLVGTPTELVDPVTGTIAWRAATTLWGNTSWPSSSTTYTPLRFPGQYFDPETRLHYNLHRYYDPETARYASPDPLGLAPAPNPDTYVRNPHVWTDPLGLSPHPGGGGPDPVEAGEQIGRATRGVPRGSGQLSHIANEVTALGFDQRGAADATDAAARTAFGSSGGVWMDPLPNGNLAVLPTQFQVGAWFEVDPAGTVVPRRGSISLNGFDLVLTPR</sequence>
<dbReference type="PRINTS" id="PR00394">
    <property type="entry name" value="RHSPROTEIN"/>
</dbReference>
<gene>
    <name evidence="3" type="ORF">KCH_59270</name>
</gene>
<evidence type="ECO:0000259" key="2">
    <source>
        <dbReference type="Pfam" id="PF25023"/>
    </source>
</evidence>
<evidence type="ECO:0000313" key="4">
    <source>
        <dbReference type="Proteomes" id="UP000027178"/>
    </source>
</evidence>
<reference evidence="3 4" key="1">
    <citation type="submission" date="2014-05" db="EMBL/GenBank/DDBJ databases">
        <title>Draft Genome Sequence of Kitasatospora cheerisanensis KCTC 2395.</title>
        <authorList>
            <person name="Nam D.H."/>
        </authorList>
    </citation>
    <scope>NUCLEOTIDE SEQUENCE [LARGE SCALE GENOMIC DNA]</scope>
    <source>
        <strain evidence="3 4">KCTC 2395</strain>
    </source>
</reference>
<keyword evidence="4" id="KW-1185">Reference proteome</keyword>
<dbReference type="Proteomes" id="UP000027178">
    <property type="component" value="Unassembled WGS sequence"/>
</dbReference>
<keyword evidence="1" id="KW-0677">Repeat</keyword>
<dbReference type="PANTHER" id="PTHR32305">
    <property type="match status" value="1"/>
</dbReference>
<evidence type="ECO:0000313" key="3">
    <source>
        <dbReference type="EMBL" id="KDN82420.1"/>
    </source>
</evidence>
<protein>
    <recommendedName>
        <fullName evidence="2">Teneurin-like YD-shell domain-containing protein</fullName>
    </recommendedName>
</protein>
<dbReference type="InterPro" id="IPR022385">
    <property type="entry name" value="Rhs_assc_core"/>
</dbReference>
<accession>A0A066YWV2</accession>
<dbReference type="InterPro" id="IPR006530">
    <property type="entry name" value="YD"/>
</dbReference>
<dbReference type="NCBIfam" id="TIGR01643">
    <property type="entry name" value="YD_repeat_2x"/>
    <property type="match status" value="3"/>
</dbReference>
<dbReference type="NCBIfam" id="TIGR03696">
    <property type="entry name" value="Rhs_assc_core"/>
    <property type="match status" value="1"/>
</dbReference>
<dbReference type="Pfam" id="PF05593">
    <property type="entry name" value="RHS_repeat"/>
    <property type="match status" value="2"/>
</dbReference>
<dbReference type="AlphaFoldDB" id="A0A066YWV2"/>
<dbReference type="InterPro" id="IPR031325">
    <property type="entry name" value="RHS_repeat"/>
</dbReference>
<name>A0A066YWV2_9ACTN</name>
<proteinExistence type="predicted"/>
<comment type="caution">
    <text evidence="3">The sequence shown here is derived from an EMBL/GenBank/DDBJ whole genome shotgun (WGS) entry which is preliminary data.</text>
</comment>
<dbReference type="PANTHER" id="PTHR32305:SF15">
    <property type="entry name" value="PROTEIN RHSA-RELATED"/>
    <property type="match status" value="1"/>
</dbReference>
<dbReference type="InterPro" id="IPR056823">
    <property type="entry name" value="TEN-like_YD-shell"/>
</dbReference>
<dbReference type="InterPro" id="IPR050708">
    <property type="entry name" value="T6SS_VgrG/RHS"/>
</dbReference>
<dbReference type="PATRIC" id="fig|1348663.4.peg.5732"/>
<dbReference type="Pfam" id="PF25023">
    <property type="entry name" value="TEN_YD-shell"/>
    <property type="match status" value="1"/>
</dbReference>
<dbReference type="HOGENOM" id="CLU_590228_0_0_11"/>
<dbReference type="eggNOG" id="COG3209">
    <property type="taxonomic scope" value="Bacteria"/>
</dbReference>
<evidence type="ECO:0000256" key="1">
    <source>
        <dbReference type="ARBA" id="ARBA00022737"/>
    </source>
</evidence>